<dbReference type="GO" id="GO:0016874">
    <property type="term" value="F:ligase activity"/>
    <property type="evidence" value="ECO:0007669"/>
    <property type="project" value="UniProtKB-KW"/>
</dbReference>
<evidence type="ECO:0000313" key="6">
    <source>
        <dbReference type="EMBL" id="GAA2012728.1"/>
    </source>
</evidence>
<name>A0ABN2TKM3_9ACTN</name>
<proteinExistence type="inferred from homology"/>
<dbReference type="Proteomes" id="UP001501585">
    <property type="component" value="Unassembled WGS sequence"/>
</dbReference>
<dbReference type="InterPro" id="IPR014746">
    <property type="entry name" value="Gln_synth/guanido_kin_cat_dom"/>
</dbReference>
<reference evidence="6 7" key="1">
    <citation type="journal article" date="2019" name="Int. J. Syst. Evol. Microbiol.">
        <title>The Global Catalogue of Microorganisms (GCM) 10K type strain sequencing project: providing services to taxonomists for standard genome sequencing and annotation.</title>
        <authorList>
            <consortium name="The Broad Institute Genomics Platform"/>
            <consortium name="The Broad Institute Genome Sequencing Center for Infectious Disease"/>
            <person name="Wu L."/>
            <person name="Ma J."/>
        </authorList>
    </citation>
    <scope>NUCLEOTIDE SEQUENCE [LARGE SCALE GENOMIC DNA]</scope>
    <source>
        <strain evidence="6 7">JCM 15313</strain>
    </source>
</reference>
<sequence length="384" mass="41599">MALHTAYGAPTGPTLGAEEEFFVIDTTTLQARGRAPEVLSGARTRYRGRRRESSMCAEITRLQVEAATPVCRSGRELYGHIVDARHALACAAREHGLGIVASGTAVIGDQAPAPLTKDDRYARIDARFGALRDAHAVCGCHVHVGVADREAAVHVCNHLRAWSPMLLALSVNSPFLLGRDTGHASWRAVTWARLPSAGPPPFLPSAAEYDRAVDEMMASGAILDRRMVYWDVRLSAHLPTVEVRAVDAASTAEEAVLIALLVRGLAAVALRHWAEGRPDPAPSDQTLRLSVWRSAHDGLEGEAFDPFRCELVPAHRLVRQMLEHAQQGLVPADADFAGRLLDRLLAVGSGACRQRTAYARRGRLTDVVDLLVRQTRHGLAAVES</sequence>
<dbReference type="PANTHER" id="PTHR36510:SF1">
    <property type="entry name" value="GLUTAMATE--CYSTEINE LIGASE 2-RELATED"/>
    <property type="match status" value="1"/>
</dbReference>
<dbReference type="InterPro" id="IPR050141">
    <property type="entry name" value="GCL_type2/YbdK_subfam"/>
</dbReference>
<keyword evidence="1 5" id="KW-0436">Ligase</keyword>
<evidence type="ECO:0000256" key="1">
    <source>
        <dbReference type="ARBA" id="ARBA00022598"/>
    </source>
</evidence>
<dbReference type="EMBL" id="BAAAPC010000025">
    <property type="protein sequence ID" value="GAA2012728.1"/>
    <property type="molecule type" value="Genomic_DNA"/>
</dbReference>
<evidence type="ECO:0000256" key="3">
    <source>
        <dbReference type="ARBA" id="ARBA00022840"/>
    </source>
</evidence>
<evidence type="ECO:0000313" key="7">
    <source>
        <dbReference type="Proteomes" id="UP001501585"/>
    </source>
</evidence>
<dbReference type="EC" id="6.3.2.2" evidence="5"/>
<dbReference type="PANTHER" id="PTHR36510">
    <property type="entry name" value="GLUTAMATE--CYSTEINE LIGASE 2-RELATED"/>
    <property type="match status" value="1"/>
</dbReference>
<dbReference type="InterPro" id="IPR011793">
    <property type="entry name" value="YbdK"/>
</dbReference>
<accession>A0ABN2TKM3</accession>
<comment type="caution">
    <text evidence="6">The sequence shown here is derived from an EMBL/GenBank/DDBJ whole genome shotgun (WGS) entry which is preliminary data.</text>
</comment>
<evidence type="ECO:0000256" key="4">
    <source>
        <dbReference type="ARBA" id="ARBA00048819"/>
    </source>
</evidence>
<dbReference type="HAMAP" id="MF_01609">
    <property type="entry name" value="Glu_cys_ligase_2"/>
    <property type="match status" value="1"/>
</dbReference>
<dbReference type="InterPro" id="IPR006336">
    <property type="entry name" value="GCS2"/>
</dbReference>
<protein>
    <recommendedName>
        <fullName evidence="5">Putative glutamate--cysteine ligase 2</fullName>
        <ecNumber evidence="5">6.3.2.2</ecNumber>
    </recommendedName>
    <alternativeName>
        <fullName evidence="5">Gamma-glutamylcysteine synthetase 2</fullName>
        <shortName evidence="5">GCS 2</shortName>
        <shortName evidence="5">Gamma-GCS 2</shortName>
    </alternativeName>
</protein>
<keyword evidence="3 5" id="KW-0067">ATP-binding</keyword>
<organism evidence="6 7">
    <name type="scientific">Nocardiopsis rhodophaea</name>
    <dbReference type="NCBI Taxonomy" id="280238"/>
    <lineage>
        <taxon>Bacteria</taxon>
        <taxon>Bacillati</taxon>
        <taxon>Actinomycetota</taxon>
        <taxon>Actinomycetes</taxon>
        <taxon>Streptosporangiales</taxon>
        <taxon>Nocardiopsidaceae</taxon>
        <taxon>Nocardiopsis</taxon>
    </lineage>
</organism>
<dbReference type="NCBIfam" id="TIGR02050">
    <property type="entry name" value="gshA_cyan_rel"/>
    <property type="match status" value="1"/>
</dbReference>
<gene>
    <name evidence="6" type="ORF">GCM10009799_46320</name>
</gene>
<comment type="function">
    <text evidence="5">ATP-dependent carboxylate-amine ligase which exhibits weak glutamate--cysteine ligase activity.</text>
</comment>
<keyword evidence="2 5" id="KW-0547">Nucleotide-binding</keyword>
<dbReference type="Gene3D" id="3.30.590.20">
    <property type="match status" value="1"/>
</dbReference>
<dbReference type="SUPFAM" id="SSF55931">
    <property type="entry name" value="Glutamine synthetase/guanido kinase"/>
    <property type="match status" value="1"/>
</dbReference>
<comment type="catalytic activity">
    <reaction evidence="4 5">
        <text>L-cysteine + L-glutamate + ATP = gamma-L-glutamyl-L-cysteine + ADP + phosphate + H(+)</text>
        <dbReference type="Rhea" id="RHEA:13285"/>
        <dbReference type="ChEBI" id="CHEBI:15378"/>
        <dbReference type="ChEBI" id="CHEBI:29985"/>
        <dbReference type="ChEBI" id="CHEBI:30616"/>
        <dbReference type="ChEBI" id="CHEBI:35235"/>
        <dbReference type="ChEBI" id="CHEBI:43474"/>
        <dbReference type="ChEBI" id="CHEBI:58173"/>
        <dbReference type="ChEBI" id="CHEBI:456216"/>
        <dbReference type="EC" id="6.3.2.2"/>
    </reaction>
</comment>
<evidence type="ECO:0000256" key="5">
    <source>
        <dbReference type="HAMAP-Rule" id="MF_01609"/>
    </source>
</evidence>
<comment type="similarity">
    <text evidence="5">Belongs to the glutamate--cysteine ligase type 2 family. YbdK subfamily.</text>
</comment>
<keyword evidence="7" id="KW-1185">Reference proteome</keyword>
<dbReference type="Pfam" id="PF04107">
    <property type="entry name" value="GCS2"/>
    <property type="match status" value="1"/>
</dbReference>
<dbReference type="NCBIfam" id="NF010041">
    <property type="entry name" value="PRK13517.1-1"/>
    <property type="match status" value="1"/>
</dbReference>
<evidence type="ECO:0000256" key="2">
    <source>
        <dbReference type="ARBA" id="ARBA00022741"/>
    </source>
</evidence>